<dbReference type="OrthoDB" id="2961112at2759"/>
<feature type="signal peptide" evidence="1">
    <location>
        <begin position="1"/>
        <end position="19"/>
    </location>
</feature>
<evidence type="ECO:0000256" key="1">
    <source>
        <dbReference type="SAM" id="SignalP"/>
    </source>
</evidence>
<sequence>MFFLLHILIAPFLFLSVFGSPIPIDVDAPQVISDVPSSPYVTRFSHRIQGIRDEASAKIWEYVNELPNLLSKEEKERRVDMFAERALEEPVFVSVRGISPPPREESYSVARRSIVVGVEEQRRSILDLANRNSVSSS</sequence>
<dbReference type="EMBL" id="ML179390">
    <property type="protein sequence ID" value="THU88893.1"/>
    <property type="molecule type" value="Genomic_DNA"/>
</dbReference>
<gene>
    <name evidence="2" type="ORF">K435DRAFT_781845</name>
</gene>
<accession>A0A4S8LJ73</accession>
<feature type="chain" id="PRO_5020277909" evidence="1">
    <location>
        <begin position="20"/>
        <end position="137"/>
    </location>
</feature>
<name>A0A4S8LJ73_DENBC</name>
<protein>
    <submittedName>
        <fullName evidence="2">Uncharacterized protein</fullName>
    </submittedName>
</protein>
<evidence type="ECO:0000313" key="2">
    <source>
        <dbReference type="EMBL" id="THU88893.1"/>
    </source>
</evidence>
<reference evidence="2 3" key="1">
    <citation type="journal article" date="2019" name="Nat. Ecol. Evol.">
        <title>Megaphylogeny resolves global patterns of mushroom evolution.</title>
        <authorList>
            <person name="Varga T."/>
            <person name="Krizsan K."/>
            <person name="Foldi C."/>
            <person name="Dima B."/>
            <person name="Sanchez-Garcia M."/>
            <person name="Sanchez-Ramirez S."/>
            <person name="Szollosi G.J."/>
            <person name="Szarkandi J.G."/>
            <person name="Papp V."/>
            <person name="Albert L."/>
            <person name="Andreopoulos W."/>
            <person name="Angelini C."/>
            <person name="Antonin V."/>
            <person name="Barry K.W."/>
            <person name="Bougher N.L."/>
            <person name="Buchanan P."/>
            <person name="Buyck B."/>
            <person name="Bense V."/>
            <person name="Catcheside P."/>
            <person name="Chovatia M."/>
            <person name="Cooper J."/>
            <person name="Damon W."/>
            <person name="Desjardin D."/>
            <person name="Finy P."/>
            <person name="Geml J."/>
            <person name="Haridas S."/>
            <person name="Hughes K."/>
            <person name="Justo A."/>
            <person name="Karasinski D."/>
            <person name="Kautmanova I."/>
            <person name="Kiss B."/>
            <person name="Kocsube S."/>
            <person name="Kotiranta H."/>
            <person name="LaButti K.M."/>
            <person name="Lechner B.E."/>
            <person name="Liimatainen K."/>
            <person name="Lipzen A."/>
            <person name="Lukacs Z."/>
            <person name="Mihaltcheva S."/>
            <person name="Morgado L.N."/>
            <person name="Niskanen T."/>
            <person name="Noordeloos M.E."/>
            <person name="Ohm R.A."/>
            <person name="Ortiz-Santana B."/>
            <person name="Ovrebo C."/>
            <person name="Racz N."/>
            <person name="Riley R."/>
            <person name="Savchenko A."/>
            <person name="Shiryaev A."/>
            <person name="Soop K."/>
            <person name="Spirin V."/>
            <person name="Szebenyi C."/>
            <person name="Tomsovsky M."/>
            <person name="Tulloss R.E."/>
            <person name="Uehling J."/>
            <person name="Grigoriev I.V."/>
            <person name="Vagvolgyi C."/>
            <person name="Papp T."/>
            <person name="Martin F.M."/>
            <person name="Miettinen O."/>
            <person name="Hibbett D.S."/>
            <person name="Nagy L.G."/>
        </authorList>
    </citation>
    <scope>NUCLEOTIDE SEQUENCE [LARGE SCALE GENOMIC DNA]</scope>
    <source>
        <strain evidence="2 3">CBS 962.96</strain>
    </source>
</reference>
<evidence type="ECO:0000313" key="3">
    <source>
        <dbReference type="Proteomes" id="UP000297245"/>
    </source>
</evidence>
<keyword evidence="1" id="KW-0732">Signal</keyword>
<dbReference type="Proteomes" id="UP000297245">
    <property type="component" value="Unassembled WGS sequence"/>
</dbReference>
<dbReference type="AlphaFoldDB" id="A0A4S8LJ73"/>
<keyword evidence="3" id="KW-1185">Reference proteome</keyword>
<proteinExistence type="predicted"/>
<organism evidence="2 3">
    <name type="scientific">Dendrothele bispora (strain CBS 962.96)</name>
    <dbReference type="NCBI Taxonomy" id="1314807"/>
    <lineage>
        <taxon>Eukaryota</taxon>
        <taxon>Fungi</taxon>
        <taxon>Dikarya</taxon>
        <taxon>Basidiomycota</taxon>
        <taxon>Agaricomycotina</taxon>
        <taxon>Agaricomycetes</taxon>
        <taxon>Agaricomycetidae</taxon>
        <taxon>Agaricales</taxon>
        <taxon>Agaricales incertae sedis</taxon>
        <taxon>Dendrothele</taxon>
    </lineage>
</organism>